<accession>A0A3M8P3C4</accession>
<reference evidence="3 4" key="1">
    <citation type="journal article" date="2018" name="Int. J. Syst. Evol. Microbiol.">
        <title>Planococcus salinus sp. nov., a moderately halophilic bacterium isolated from a saline-alkali soil.</title>
        <authorList>
            <person name="Gan L."/>
        </authorList>
    </citation>
    <scope>NUCLEOTIDE SEQUENCE [LARGE SCALE GENOMIC DNA]</scope>
    <source>
        <strain evidence="3 4">LCB217</strain>
    </source>
</reference>
<proteinExistence type="predicted"/>
<keyword evidence="4" id="KW-1185">Reference proteome</keyword>
<sequence>MKSTNRDFEVVYTLDELEQKVEEMKLRGYKEKDIHVLANDNDVLGAAESQTNVQTHEAGTFTEKFKSFFTGKDAVREELERLDLEESTIEGLHRELDNGGILLYTDHQPIEREDENFTSFGDDTRTVDLDEEKRNTAFAPFGRDIERDGRKFNDENIRDEDVRIPPERVENDSDEIYTRDAAREEQHGESGQHDKFKDSRTDGENIHPTTGSNHPKDEGAPGEQYMDHEPNVETPEGERNLNREDGVNKRQDEPSPGVDPNLGPAPFGRDSEEEHLANTERDDYDPPRNPRDHRDFHNDVEKKRGTPPTPRLF</sequence>
<evidence type="ECO:0000259" key="2">
    <source>
        <dbReference type="Pfam" id="PF11181"/>
    </source>
</evidence>
<dbReference type="InterPro" id="IPR025889">
    <property type="entry name" value="GSP17M-like_dom"/>
</dbReference>
<protein>
    <recommendedName>
        <fullName evidence="2">General stress protein 17M-like domain-containing protein</fullName>
    </recommendedName>
</protein>
<feature type="compositionally biased region" description="Basic and acidic residues" evidence="1">
    <location>
        <begin position="269"/>
        <end position="304"/>
    </location>
</feature>
<comment type="caution">
    <text evidence="3">The sequence shown here is derived from an EMBL/GenBank/DDBJ whole genome shotgun (WGS) entry which is preliminary data.</text>
</comment>
<dbReference type="AlphaFoldDB" id="A0A3M8P3C4"/>
<feature type="region of interest" description="Disordered" evidence="1">
    <location>
        <begin position="150"/>
        <end position="313"/>
    </location>
</feature>
<feature type="domain" description="General stress protein 17M-like" evidence="2">
    <location>
        <begin position="10"/>
        <end position="99"/>
    </location>
</feature>
<evidence type="ECO:0000256" key="1">
    <source>
        <dbReference type="SAM" id="MobiDB-lite"/>
    </source>
</evidence>
<name>A0A3M8P3C4_9BACL</name>
<dbReference type="EMBL" id="RIAX01000020">
    <property type="protein sequence ID" value="RNF38207.1"/>
    <property type="molecule type" value="Genomic_DNA"/>
</dbReference>
<feature type="compositionally biased region" description="Basic and acidic residues" evidence="1">
    <location>
        <begin position="150"/>
        <end position="205"/>
    </location>
</feature>
<evidence type="ECO:0000313" key="3">
    <source>
        <dbReference type="EMBL" id="RNF38207.1"/>
    </source>
</evidence>
<feature type="compositionally biased region" description="Basic and acidic residues" evidence="1">
    <location>
        <begin position="214"/>
        <end position="253"/>
    </location>
</feature>
<gene>
    <name evidence="3" type="ORF">EEX84_15795</name>
</gene>
<dbReference type="Proteomes" id="UP000275473">
    <property type="component" value="Unassembled WGS sequence"/>
</dbReference>
<evidence type="ECO:0000313" key="4">
    <source>
        <dbReference type="Proteomes" id="UP000275473"/>
    </source>
</evidence>
<dbReference type="OrthoDB" id="2678178at2"/>
<organism evidence="3 4">
    <name type="scientific">Planococcus salinus</name>
    <dbReference type="NCBI Taxonomy" id="1848460"/>
    <lineage>
        <taxon>Bacteria</taxon>
        <taxon>Bacillati</taxon>
        <taxon>Bacillota</taxon>
        <taxon>Bacilli</taxon>
        <taxon>Bacillales</taxon>
        <taxon>Caryophanaceae</taxon>
        <taxon>Planococcus</taxon>
    </lineage>
</organism>
<dbReference type="Pfam" id="PF11181">
    <property type="entry name" value="YflT"/>
    <property type="match status" value="1"/>
</dbReference>
<dbReference type="RefSeq" id="WP_123166617.1">
    <property type="nucleotide sequence ID" value="NZ_RIAX01000020.1"/>
</dbReference>